<sequence>MAQARFSIGITVSENTGTVVIVAEGETVELPT</sequence>
<reference evidence="1 2" key="1">
    <citation type="submission" date="2020-08" db="EMBL/GenBank/DDBJ databases">
        <title>Genomic Encyclopedia of Type Strains, Phase III (KMG-III): the genomes of soil and plant-associated and newly described type strains.</title>
        <authorList>
            <person name="Whitman W."/>
        </authorList>
    </citation>
    <scope>NUCLEOTIDE SEQUENCE [LARGE SCALE GENOMIC DNA]</scope>
    <source>
        <strain evidence="1 2">CECT 3313</strain>
    </source>
</reference>
<dbReference type="Proteomes" id="UP000585836">
    <property type="component" value="Unassembled WGS sequence"/>
</dbReference>
<evidence type="ECO:0000313" key="1">
    <source>
        <dbReference type="EMBL" id="MBB5925621.1"/>
    </source>
</evidence>
<keyword evidence="2" id="KW-1185">Reference proteome</keyword>
<organism evidence="1 2">
    <name type="scientific">Streptomyces echinatus</name>
    <dbReference type="NCBI Taxonomy" id="67293"/>
    <lineage>
        <taxon>Bacteria</taxon>
        <taxon>Bacillati</taxon>
        <taxon>Actinomycetota</taxon>
        <taxon>Actinomycetes</taxon>
        <taxon>Kitasatosporales</taxon>
        <taxon>Streptomycetaceae</taxon>
        <taxon>Streptomyces</taxon>
    </lineage>
</organism>
<protein>
    <submittedName>
        <fullName evidence="1">Uncharacterized protein</fullName>
    </submittedName>
</protein>
<dbReference type="AlphaFoldDB" id="A0A7W9UP69"/>
<dbReference type="EMBL" id="JACHJK010000002">
    <property type="protein sequence ID" value="MBB5925621.1"/>
    <property type="molecule type" value="Genomic_DNA"/>
</dbReference>
<comment type="caution">
    <text evidence="1">The sequence shown here is derived from an EMBL/GenBank/DDBJ whole genome shotgun (WGS) entry which is preliminary data.</text>
</comment>
<name>A0A7W9UP69_9ACTN</name>
<proteinExistence type="predicted"/>
<gene>
    <name evidence="1" type="ORF">FHS34_001075</name>
</gene>
<evidence type="ECO:0000313" key="2">
    <source>
        <dbReference type="Proteomes" id="UP000585836"/>
    </source>
</evidence>
<accession>A0A7W9UP69</accession>